<evidence type="ECO:0000256" key="1">
    <source>
        <dbReference type="ARBA" id="ARBA00003531"/>
    </source>
</evidence>
<feature type="region of interest" description="Disordered" evidence="6">
    <location>
        <begin position="28"/>
        <end position="51"/>
    </location>
</feature>
<dbReference type="PANTHER" id="PTHR23117:SF13">
    <property type="entry name" value="GUANYLATE KINASE"/>
    <property type="match status" value="1"/>
</dbReference>
<accession>A0A9X2BNW7</accession>
<evidence type="ECO:0000259" key="7">
    <source>
        <dbReference type="PROSITE" id="PS50052"/>
    </source>
</evidence>
<dbReference type="EMBL" id="JALPRK010000003">
    <property type="protein sequence ID" value="MCK8486513.1"/>
    <property type="molecule type" value="Genomic_DNA"/>
</dbReference>
<gene>
    <name evidence="8" type="ORF">M0651_04910</name>
</gene>
<keyword evidence="9" id="KW-1185">Reference proteome</keyword>
<dbReference type="InterPro" id="IPR027417">
    <property type="entry name" value="P-loop_NTPase"/>
</dbReference>
<dbReference type="PANTHER" id="PTHR23117">
    <property type="entry name" value="GUANYLATE KINASE-RELATED"/>
    <property type="match status" value="1"/>
</dbReference>
<dbReference type="GO" id="GO:0004385">
    <property type="term" value="F:GMP kinase activity"/>
    <property type="evidence" value="ECO:0007669"/>
    <property type="project" value="UniProtKB-EC"/>
</dbReference>
<feature type="domain" description="Guanylate kinase-like" evidence="7">
    <location>
        <begin position="58"/>
        <end position="234"/>
    </location>
</feature>
<dbReference type="InterPro" id="IPR020590">
    <property type="entry name" value="Guanylate_kinase_CS"/>
</dbReference>
<dbReference type="GO" id="GO:0005829">
    <property type="term" value="C:cytosol"/>
    <property type="evidence" value="ECO:0007669"/>
    <property type="project" value="TreeGrafter"/>
</dbReference>
<organism evidence="8 9">
    <name type="scientific">Paenibacillus mellifer</name>
    <dbReference type="NCBI Taxonomy" id="2937794"/>
    <lineage>
        <taxon>Bacteria</taxon>
        <taxon>Bacillati</taxon>
        <taxon>Bacillota</taxon>
        <taxon>Bacilli</taxon>
        <taxon>Bacillales</taxon>
        <taxon>Paenibacillaceae</taxon>
        <taxon>Paenibacillus</taxon>
    </lineage>
</organism>
<sequence length="237" mass="26545">MNPCGSAGGIPVKPDNAHGDAMWKWLKGSKSTSDPVRNENETLGPADTALADDRAPQPKVIVITGTSGSGRKSIAKQLSAELDLPYVLPYTTRAMRKGERDGEHYRFIAEADFQSMLDRQEFSQSVRLERGSYGIAERELSEALEQHGAAIVVVNHDGLQALRKRFGPQAIRIFLYVTKEDIRLREEREGAPPEVIEEYLRNYSEQVVFKKESDYLLQNIDPAATLAKIKNFLQDKI</sequence>
<comment type="catalytic activity">
    <reaction evidence="5">
        <text>GMP + ATP = GDP + ADP</text>
        <dbReference type="Rhea" id="RHEA:20780"/>
        <dbReference type="ChEBI" id="CHEBI:30616"/>
        <dbReference type="ChEBI" id="CHEBI:58115"/>
        <dbReference type="ChEBI" id="CHEBI:58189"/>
        <dbReference type="ChEBI" id="CHEBI:456216"/>
        <dbReference type="EC" id="2.7.4.8"/>
    </reaction>
</comment>
<dbReference type="PROSITE" id="PS00856">
    <property type="entry name" value="GUANYLATE_KINASE_1"/>
    <property type="match status" value="1"/>
</dbReference>
<dbReference type="AlphaFoldDB" id="A0A9X2BNW7"/>
<evidence type="ECO:0000256" key="5">
    <source>
        <dbReference type="ARBA" id="ARBA00048594"/>
    </source>
</evidence>
<evidence type="ECO:0000256" key="2">
    <source>
        <dbReference type="ARBA" id="ARBA00005790"/>
    </source>
</evidence>
<evidence type="ECO:0000256" key="3">
    <source>
        <dbReference type="ARBA" id="ARBA00022679"/>
    </source>
</evidence>
<keyword evidence="3" id="KW-0808">Transferase</keyword>
<dbReference type="Proteomes" id="UP001139534">
    <property type="component" value="Unassembled WGS sequence"/>
</dbReference>
<comment type="function">
    <text evidence="1">Essential for recycling GMP and indirectly, cGMP.</text>
</comment>
<dbReference type="Pfam" id="PF00625">
    <property type="entry name" value="Guanylate_kin"/>
    <property type="match status" value="1"/>
</dbReference>
<reference evidence="8" key="1">
    <citation type="submission" date="2022-04" db="EMBL/GenBank/DDBJ databases">
        <authorList>
            <person name="Seo M.-J."/>
        </authorList>
    </citation>
    <scope>NUCLEOTIDE SEQUENCE</scope>
    <source>
        <strain evidence="8">MBLB2552</strain>
    </source>
</reference>
<dbReference type="Gene3D" id="3.40.50.300">
    <property type="entry name" value="P-loop containing nucleotide triphosphate hydrolases"/>
    <property type="match status" value="1"/>
</dbReference>
<evidence type="ECO:0000313" key="8">
    <source>
        <dbReference type="EMBL" id="MCK8486513.1"/>
    </source>
</evidence>
<evidence type="ECO:0000256" key="6">
    <source>
        <dbReference type="SAM" id="MobiDB-lite"/>
    </source>
</evidence>
<dbReference type="PROSITE" id="PS50052">
    <property type="entry name" value="GUANYLATE_KINASE_2"/>
    <property type="match status" value="1"/>
</dbReference>
<evidence type="ECO:0000313" key="9">
    <source>
        <dbReference type="Proteomes" id="UP001139534"/>
    </source>
</evidence>
<dbReference type="InterPro" id="IPR008144">
    <property type="entry name" value="Guanylate_kin-like_dom"/>
</dbReference>
<dbReference type="SMART" id="SM00072">
    <property type="entry name" value="GuKc"/>
    <property type="match status" value="1"/>
</dbReference>
<dbReference type="SUPFAM" id="SSF52540">
    <property type="entry name" value="P-loop containing nucleoside triphosphate hydrolases"/>
    <property type="match status" value="1"/>
</dbReference>
<keyword evidence="4 8" id="KW-0418">Kinase</keyword>
<comment type="similarity">
    <text evidence="2">Belongs to the guanylate kinase family.</text>
</comment>
<name>A0A9X2BNW7_9BACL</name>
<proteinExistence type="inferred from homology"/>
<dbReference type="InterPro" id="IPR008145">
    <property type="entry name" value="GK/Ca_channel_bsu"/>
</dbReference>
<comment type="caution">
    <text evidence="8">The sequence shown here is derived from an EMBL/GenBank/DDBJ whole genome shotgun (WGS) entry which is preliminary data.</text>
</comment>
<protein>
    <submittedName>
        <fullName evidence="8">Guanylate kinase</fullName>
    </submittedName>
</protein>
<dbReference type="RefSeq" id="WP_248550731.1">
    <property type="nucleotide sequence ID" value="NZ_JALPRK010000003.1"/>
</dbReference>
<evidence type="ECO:0000256" key="4">
    <source>
        <dbReference type="ARBA" id="ARBA00022777"/>
    </source>
</evidence>